<dbReference type="SUPFAM" id="SSF46565">
    <property type="entry name" value="Chaperone J-domain"/>
    <property type="match status" value="1"/>
</dbReference>
<dbReference type="PANTHER" id="PTHR43096:SF52">
    <property type="entry name" value="DNAJ HOMOLOG 1, MITOCHONDRIAL-RELATED"/>
    <property type="match status" value="1"/>
</dbReference>
<keyword evidence="4" id="KW-1185">Reference proteome</keyword>
<dbReference type="GO" id="GO:0005737">
    <property type="term" value="C:cytoplasm"/>
    <property type="evidence" value="ECO:0007669"/>
    <property type="project" value="TreeGrafter"/>
</dbReference>
<dbReference type="GO" id="GO:0042026">
    <property type="term" value="P:protein refolding"/>
    <property type="evidence" value="ECO:0007669"/>
    <property type="project" value="TreeGrafter"/>
</dbReference>
<keyword evidence="1" id="KW-0143">Chaperone</keyword>
<dbReference type="Gene3D" id="1.10.287.110">
    <property type="entry name" value="DnaJ domain"/>
    <property type="match status" value="1"/>
</dbReference>
<evidence type="ECO:0000259" key="2">
    <source>
        <dbReference type="PROSITE" id="PS50076"/>
    </source>
</evidence>
<dbReference type="AlphaFoldDB" id="A0A7W8D334"/>
<proteinExistence type="predicted"/>
<gene>
    <name evidence="3" type="ORF">HNQ52_000485</name>
</gene>
<dbReference type="InterPro" id="IPR018253">
    <property type="entry name" value="DnaJ_domain_CS"/>
</dbReference>
<dbReference type="Pfam" id="PF01556">
    <property type="entry name" value="DnaJ_C"/>
    <property type="match status" value="1"/>
</dbReference>
<dbReference type="SMART" id="SM00271">
    <property type="entry name" value="DnaJ"/>
    <property type="match status" value="1"/>
</dbReference>
<comment type="caution">
    <text evidence="3">The sequence shown here is derived from an EMBL/GenBank/DDBJ whole genome shotgun (WGS) entry which is preliminary data.</text>
</comment>
<keyword evidence="3" id="KW-0238">DNA-binding</keyword>
<dbReference type="PROSITE" id="PS00636">
    <property type="entry name" value="DNAJ_1"/>
    <property type="match status" value="1"/>
</dbReference>
<evidence type="ECO:0000313" key="4">
    <source>
        <dbReference type="Proteomes" id="UP000521199"/>
    </source>
</evidence>
<dbReference type="CDD" id="cd06257">
    <property type="entry name" value="DnaJ"/>
    <property type="match status" value="1"/>
</dbReference>
<dbReference type="InterPro" id="IPR001623">
    <property type="entry name" value="DnaJ_domain"/>
</dbReference>
<accession>A0A7W8D334</accession>
<dbReference type="SUPFAM" id="SSF49493">
    <property type="entry name" value="HSP40/DnaJ peptide-binding domain"/>
    <property type="match status" value="2"/>
</dbReference>
<dbReference type="InterPro" id="IPR002939">
    <property type="entry name" value="DnaJ_C"/>
</dbReference>
<dbReference type="CDD" id="cd10747">
    <property type="entry name" value="DnaJ_C"/>
    <property type="match status" value="1"/>
</dbReference>
<dbReference type="Proteomes" id="UP000521199">
    <property type="component" value="Unassembled WGS sequence"/>
</dbReference>
<organism evidence="3 4">
    <name type="scientific">Chiayiivirga flava</name>
    <dbReference type="NCBI Taxonomy" id="659595"/>
    <lineage>
        <taxon>Bacteria</taxon>
        <taxon>Pseudomonadati</taxon>
        <taxon>Pseudomonadota</taxon>
        <taxon>Gammaproteobacteria</taxon>
        <taxon>Lysobacterales</taxon>
        <taxon>Lysobacteraceae</taxon>
        <taxon>Chiayiivirga</taxon>
    </lineage>
</organism>
<evidence type="ECO:0000313" key="3">
    <source>
        <dbReference type="EMBL" id="MBB5206969.1"/>
    </source>
</evidence>
<protein>
    <submittedName>
        <fullName evidence="3">Curved DNA-binding protein</fullName>
    </submittedName>
</protein>
<feature type="domain" description="J" evidence="2">
    <location>
        <begin position="6"/>
        <end position="70"/>
    </location>
</feature>
<dbReference type="EMBL" id="JACHHP010000001">
    <property type="protein sequence ID" value="MBB5206969.1"/>
    <property type="molecule type" value="Genomic_DNA"/>
</dbReference>
<name>A0A7W8D334_9GAMM</name>
<dbReference type="PANTHER" id="PTHR43096">
    <property type="entry name" value="DNAJ HOMOLOG 1, MITOCHONDRIAL-RELATED"/>
    <property type="match status" value="1"/>
</dbReference>
<dbReference type="InterPro" id="IPR036869">
    <property type="entry name" value="J_dom_sf"/>
</dbReference>
<dbReference type="Gene3D" id="2.60.260.20">
    <property type="entry name" value="Urease metallochaperone UreE, N-terminal domain"/>
    <property type="match status" value="2"/>
</dbReference>
<dbReference type="Pfam" id="PF00226">
    <property type="entry name" value="DnaJ"/>
    <property type="match status" value="1"/>
</dbReference>
<dbReference type="GO" id="GO:0003677">
    <property type="term" value="F:DNA binding"/>
    <property type="evidence" value="ECO:0007669"/>
    <property type="project" value="UniProtKB-KW"/>
</dbReference>
<dbReference type="PRINTS" id="PR00625">
    <property type="entry name" value="JDOMAIN"/>
</dbReference>
<dbReference type="InterPro" id="IPR008971">
    <property type="entry name" value="HSP40/DnaJ_pept-bd"/>
</dbReference>
<reference evidence="3 4" key="1">
    <citation type="submission" date="2020-08" db="EMBL/GenBank/DDBJ databases">
        <title>Genomic Encyclopedia of Type Strains, Phase IV (KMG-IV): sequencing the most valuable type-strain genomes for metagenomic binning, comparative biology and taxonomic classification.</title>
        <authorList>
            <person name="Goeker M."/>
        </authorList>
    </citation>
    <scope>NUCLEOTIDE SEQUENCE [LARGE SCALE GENOMIC DNA]</scope>
    <source>
        <strain evidence="3 4">DSM 24163</strain>
    </source>
</reference>
<evidence type="ECO:0000256" key="1">
    <source>
        <dbReference type="ARBA" id="ARBA00023186"/>
    </source>
</evidence>
<dbReference type="GO" id="GO:0051082">
    <property type="term" value="F:unfolded protein binding"/>
    <property type="evidence" value="ECO:0007669"/>
    <property type="project" value="InterPro"/>
</dbReference>
<dbReference type="PROSITE" id="PS50076">
    <property type="entry name" value="DNAJ_2"/>
    <property type="match status" value="1"/>
</dbReference>
<sequence length="289" mass="31347">MMQFKDYYDILGVAPTADEKAIKAAYRRLARKYHPDVSKEAGAEEKFKSINEANEVLGDAKKRAAYDRVRAGGYRPGDEFQPPPNWGDGGVDFGEGFGGQEGFSDFFESLFGARARAGRPGARPPTERRARLQVDLETVYAGATRRIEIDGRTLDVKIPAGIQAGQQIRLSGQGGQGRDLLLEIELAPHAQFELDGRDVLLRWPIAPWDAALGAQIAVPTLGGSVTVRVPPGSDSGRRLRLRGRGLPGAVPGDQFVLLEVRAPAPANELQRERYRALAEAFGASVAEPS</sequence>